<keyword evidence="29" id="KW-0255">Endonuclease</keyword>
<keyword evidence="30" id="KW-1185">Reference proteome</keyword>
<evidence type="ECO:0000256" key="1">
    <source>
        <dbReference type="ARBA" id="ARBA00004123"/>
    </source>
</evidence>
<keyword evidence="5" id="KW-0158">Chromosome</keyword>
<evidence type="ECO:0000256" key="4">
    <source>
        <dbReference type="ARBA" id="ARBA00012720"/>
    </source>
</evidence>
<dbReference type="Proteomes" id="UP000324632">
    <property type="component" value="Chromosome 17"/>
</dbReference>
<dbReference type="InterPro" id="IPR015887">
    <property type="entry name" value="DNA_glyclase_Znf_dom_DNA_BS"/>
</dbReference>
<feature type="compositionally biased region" description="Polar residues" evidence="24">
    <location>
        <begin position="442"/>
        <end position="471"/>
    </location>
</feature>
<evidence type="ECO:0000256" key="22">
    <source>
        <dbReference type="ARBA" id="ARBA00083341"/>
    </source>
</evidence>
<evidence type="ECO:0000259" key="27">
    <source>
        <dbReference type="PROSITE" id="PS51068"/>
    </source>
</evidence>
<feature type="domain" description="FPG-type" evidence="26">
    <location>
        <begin position="226"/>
        <end position="260"/>
    </location>
</feature>
<dbReference type="PROSITE" id="PS51999">
    <property type="entry name" value="ZF_GRF"/>
    <property type="match status" value="2"/>
</dbReference>
<evidence type="ECO:0000256" key="23">
    <source>
        <dbReference type="PROSITE-ProRule" id="PRU00322"/>
    </source>
</evidence>
<feature type="region of interest" description="Disordered" evidence="24">
    <location>
        <begin position="376"/>
        <end position="471"/>
    </location>
</feature>
<dbReference type="AlphaFoldDB" id="A0A5A9NIE1"/>
<reference evidence="29 30" key="1">
    <citation type="journal article" date="2019" name="Mol. Ecol. Resour.">
        <title>Chromosome-level genome assembly of Triplophysa tibetana, a fish adapted to the harsh high-altitude environment of the Tibetan Plateau.</title>
        <authorList>
            <person name="Yang X."/>
            <person name="Liu H."/>
            <person name="Ma Z."/>
            <person name="Zou Y."/>
            <person name="Zou M."/>
            <person name="Mao Y."/>
            <person name="Li X."/>
            <person name="Wang H."/>
            <person name="Chen T."/>
            <person name="Wang W."/>
            <person name="Yang R."/>
        </authorList>
    </citation>
    <scope>NUCLEOTIDE SEQUENCE [LARGE SCALE GENOMIC DNA]</scope>
    <source>
        <strain evidence="29">TTIB1903HZAU</strain>
        <tissue evidence="29">Muscle</tissue>
    </source>
</reference>
<dbReference type="EC" id="4.2.99.18" evidence="4"/>
<evidence type="ECO:0000256" key="8">
    <source>
        <dbReference type="ARBA" id="ARBA00022763"/>
    </source>
</evidence>
<name>A0A5A9NIE1_9TELE</name>
<evidence type="ECO:0000256" key="13">
    <source>
        <dbReference type="ARBA" id="ARBA00023204"/>
    </source>
</evidence>
<dbReference type="InterPro" id="IPR010666">
    <property type="entry name" value="Znf_GRF"/>
</dbReference>
<evidence type="ECO:0000256" key="24">
    <source>
        <dbReference type="SAM" id="MobiDB-lite"/>
    </source>
</evidence>
<comment type="subcellular location">
    <subcellularLocation>
        <location evidence="2">Chromosome</location>
    </subcellularLocation>
    <subcellularLocation>
        <location evidence="1">Nucleus</location>
    </subcellularLocation>
</comment>
<dbReference type="SUPFAM" id="SSF81624">
    <property type="entry name" value="N-terminal domain of MutM-like DNA repair proteins"/>
    <property type="match status" value="1"/>
</dbReference>
<dbReference type="PROSITE" id="PS01358">
    <property type="entry name" value="ZF_RANBP2_1"/>
    <property type="match status" value="1"/>
</dbReference>
<evidence type="ECO:0000259" key="28">
    <source>
        <dbReference type="PROSITE" id="PS51999"/>
    </source>
</evidence>
<evidence type="ECO:0000256" key="2">
    <source>
        <dbReference type="ARBA" id="ARBA00004286"/>
    </source>
</evidence>
<evidence type="ECO:0000256" key="15">
    <source>
        <dbReference type="ARBA" id="ARBA00023242"/>
    </source>
</evidence>
<keyword evidence="10" id="KW-0378">Hydrolase</keyword>
<keyword evidence="15" id="KW-0539">Nucleus</keyword>
<dbReference type="GO" id="GO:0005694">
    <property type="term" value="C:chromosome"/>
    <property type="evidence" value="ECO:0007669"/>
    <property type="project" value="UniProtKB-SubCell"/>
</dbReference>
<feature type="compositionally biased region" description="Basic and acidic residues" evidence="24">
    <location>
        <begin position="420"/>
        <end position="431"/>
    </location>
</feature>
<feature type="domain" description="RanBP2-type" evidence="25">
    <location>
        <begin position="295"/>
        <end position="325"/>
    </location>
</feature>
<keyword evidence="9 23" id="KW-0863">Zinc-finger</keyword>
<feature type="domain" description="Formamidopyrimidine-DNA glycosylase catalytic" evidence="27">
    <location>
        <begin position="2"/>
        <end position="218"/>
    </location>
</feature>
<organism evidence="29 30">
    <name type="scientific">Triplophysa tibetana</name>
    <dbReference type="NCBI Taxonomy" id="1572043"/>
    <lineage>
        <taxon>Eukaryota</taxon>
        <taxon>Metazoa</taxon>
        <taxon>Chordata</taxon>
        <taxon>Craniata</taxon>
        <taxon>Vertebrata</taxon>
        <taxon>Euteleostomi</taxon>
        <taxon>Actinopterygii</taxon>
        <taxon>Neopterygii</taxon>
        <taxon>Teleostei</taxon>
        <taxon>Ostariophysi</taxon>
        <taxon>Cypriniformes</taxon>
        <taxon>Nemacheilidae</taxon>
        <taxon>Triplophysa</taxon>
    </lineage>
</organism>
<dbReference type="FunFam" id="1.10.8.50:FF:000008">
    <property type="entry name" value="Nei-like DNA glycosylase 3"/>
    <property type="match status" value="1"/>
</dbReference>
<dbReference type="InterPro" id="IPR035937">
    <property type="entry name" value="FPG_N"/>
</dbReference>
<evidence type="ECO:0000256" key="10">
    <source>
        <dbReference type="ARBA" id="ARBA00022801"/>
    </source>
</evidence>
<dbReference type="InterPro" id="IPR036443">
    <property type="entry name" value="Znf_RanBP2_sf"/>
</dbReference>
<dbReference type="PROSITE" id="PS51066">
    <property type="entry name" value="ZF_FPG_2"/>
    <property type="match status" value="1"/>
</dbReference>
<comment type="similarity">
    <text evidence="3">Belongs to the FPG family.</text>
</comment>
<evidence type="ECO:0000256" key="16">
    <source>
        <dbReference type="ARBA" id="ARBA00023268"/>
    </source>
</evidence>
<evidence type="ECO:0000256" key="14">
    <source>
        <dbReference type="ARBA" id="ARBA00023239"/>
    </source>
</evidence>
<proteinExistence type="inferred from homology"/>
<evidence type="ECO:0000256" key="18">
    <source>
        <dbReference type="ARBA" id="ARBA00044632"/>
    </source>
</evidence>
<dbReference type="PROSITE" id="PS51068">
    <property type="entry name" value="FPG_CAT"/>
    <property type="match status" value="1"/>
</dbReference>
<evidence type="ECO:0000256" key="11">
    <source>
        <dbReference type="ARBA" id="ARBA00022833"/>
    </source>
</evidence>
<dbReference type="Pfam" id="PF06839">
    <property type="entry name" value="Zn_ribbon_GRF"/>
    <property type="match status" value="2"/>
</dbReference>
<dbReference type="GO" id="GO:0006284">
    <property type="term" value="P:base-excision repair"/>
    <property type="evidence" value="ECO:0007669"/>
    <property type="project" value="InterPro"/>
</dbReference>
<comment type="catalytic activity">
    <reaction evidence="18">
        <text>2'-deoxyribonucleotide-(2'-deoxyribose 5'-phosphate)-2'-deoxyribonucleotide-DNA = a 3'-end 2'-deoxyribonucleotide-(2,3-dehydro-2,3-deoxyribose 5'-phosphate)-DNA + a 5'-end 5'-phospho-2'-deoxyribonucleoside-DNA + H(+)</text>
        <dbReference type="Rhea" id="RHEA:66592"/>
        <dbReference type="Rhea" id="RHEA-COMP:13180"/>
        <dbReference type="Rhea" id="RHEA-COMP:16897"/>
        <dbReference type="Rhea" id="RHEA-COMP:17067"/>
        <dbReference type="ChEBI" id="CHEBI:15378"/>
        <dbReference type="ChEBI" id="CHEBI:136412"/>
        <dbReference type="ChEBI" id="CHEBI:157695"/>
        <dbReference type="ChEBI" id="CHEBI:167181"/>
        <dbReference type="EC" id="4.2.99.18"/>
    </reaction>
</comment>
<keyword evidence="16" id="KW-0511">Multifunctional enzyme</keyword>
<dbReference type="InterPro" id="IPR000214">
    <property type="entry name" value="Znf_DNA_glyclase/AP_lyase"/>
</dbReference>
<keyword evidence="29" id="KW-0540">Nuclease</keyword>
<evidence type="ECO:0000256" key="17">
    <source>
        <dbReference type="ARBA" id="ARBA00023295"/>
    </source>
</evidence>
<dbReference type="GO" id="GO:0005654">
    <property type="term" value="C:nucleoplasm"/>
    <property type="evidence" value="ECO:0007669"/>
    <property type="project" value="UniProtKB-ARBA"/>
</dbReference>
<dbReference type="SUPFAM" id="SSF46946">
    <property type="entry name" value="S13-like H2TH domain"/>
    <property type="match status" value="1"/>
</dbReference>
<keyword evidence="17" id="KW-0326">Glycosidase</keyword>
<evidence type="ECO:0000256" key="21">
    <source>
        <dbReference type="ARBA" id="ARBA00082922"/>
    </source>
</evidence>
<dbReference type="InterPro" id="IPR001876">
    <property type="entry name" value="Znf_RanBP2"/>
</dbReference>
<evidence type="ECO:0000259" key="25">
    <source>
        <dbReference type="PROSITE" id="PS50199"/>
    </source>
</evidence>
<protein>
    <recommendedName>
        <fullName evidence="19">Endonuclease 8-like 3</fullName>
        <ecNumber evidence="4">4.2.99.18</ecNumber>
    </recommendedName>
    <alternativeName>
        <fullName evidence="20">DNA glycosylase/AP lyase Neil3</fullName>
    </alternativeName>
    <alternativeName>
        <fullName evidence="22">Endonuclease VIII-like 3</fullName>
    </alternativeName>
    <alternativeName>
        <fullName evidence="21">Nei-like protein 3</fullName>
    </alternativeName>
</protein>
<keyword evidence="12" id="KW-0238">DNA-binding</keyword>
<feature type="compositionally biased region" description="Polar residues" evidence="24">
    <location>
        <begin position="406"/>
        <end position="415"/>
    </location>
</feature>
<evidence type="ECO:0000256" key="9">
    <source>
        <dbReference type="ARBA" id="ARBA00022771"/>
    </source>
</evidence>
<evidence type="ECO:0000313" key="30">
    <source>
        <dbReference type="Proteomes" id="UP000324632"/>
    </source>
</evidence>
<dbReference type="GO" id="GO:0140078">
    <property type="term" value="F:class I DNA-(apurinic or apyrimidinic site) endonuclease activity"/>
    <property type="evidence" value="ECO:0007669"/>
    <property type="project" value="UniProtKB-EC"/>
</dbReference>
<accession>A0A5A9NIE1</accession>
<dbReference type="Gene3D" id="2.30.30.380">
    <property type="entry name" value="Zn-finger domain of Sec23/24"/>
    <property type="match status" value="1"/>
</dbReference>
<evidence type="ECO:0000256" key="20">
    <source>
        <dbReference type="ARBA" id="ARBA00081871"/>
    </source>
</evidence>
<evidence type="ECO:0000256" key="12">
    <source>
        <dbReference type="ARBA" id="ARBA00023125"/>
    </source>
</evidence>
<evidence type="ECO:0000256" key="7">
    <source>
        <dbReference type="ARBA" id="ARBA00022737"/>
    </source>
</evidence>
<keyword evidence="13" id="KW-0234">DNA repair</keyword>
<keyword evidence="7" id="KW-0677">Repeat</keyword>
<dbReference type="PANTHER" id="PTHR22993">
    <property type="entry name" value="FORMAMIDOPYRIMIDINE-DNA GLYCOSYLASE"/>
    <property type="match status" value="1"/>
</dbReference>
<keyword evidence="14" id="KW-0456">Lyase</keyword>
<comment type="caution">
    <text evidence="29">The sequence shown here is derived from an EMBL/GenBank/DDBJ whole genome shotgun (WGS) entry which is preliminary data.</text>
</comment>
<dbReference type="SUPFAM" id="SSF90209">
    <property type="entry name" value="Ran binding protein zinc finger-like"/>
    <property type="match status" value="1"/>
</dbReference>
<evidence type="ECO:0000256" key="19">
    <source>
        <dbReference type="ARBA" id="ARBA00073168"/>
    </source>
</evidence>
<dbReference type="Gene3D" id="3.20.190.10">
    <property type="entry name" value="MutM-like, N-terminal"/>
    <property type="match status" value="1"/>
</dbReference>
<evidence type="ECO:0000313" key="29">
    <source>
        <dbReference type="EMBL" id="KAA0709470.1"/>
    </source>
</evidence>
<keyword evidence="8" id="KW-0227">DNA damage</keyword>
<dbReference type="SMART" id="SM00898">
    <property type="entry name" value="Fapy_DNA_glyco"/>
    <property type="match status" value="1"/>
</dbReference>
<evidence type="ECO:0000259" key="26">
    <source>
        <dbReference type="PROSITE" id="PS51066"/>
    </source>
</evidence>
<dbReference type="InterPro" id="IPR012319">
    <property type="entry name" value="FPG_cat"/>
</dbReference>
<dbReference type="PANTHER" id="PTHR22993:SF10">
    <property type="entry name" value="ENDONUCLEASE 8-LIKE 3"/>
    <property type="match status" value="1"/>
</dbReference>
<dbReference type="EMBL" id="SOYY01000017">
    <property type="protein sequence ID" value="KAA0709470.1"/>
    <property type="molecule type" value="Genomic_DNA"/>
</dbReference>
<evidence type="ECO:0000256" key="3">
    <source>
        <dbReference type="ARBA" id="ARBA00009409"/>
    </source>
</evidence>
<dbReference type="PROSITE" id="PS50199">
    <property type="entry name" value="ZF_RANBP2_2"/>
    <property type="match status" value="1"/>
</dbReference>
<feature type="domain" description="GRF-type" evidence="28">
    <location>
        <begin position="474"/>
        <end position="517"/>
    </location>
</feature>
<sequence>MVEGPGCTINGEKIRAKVQKGQKVADIRRNETNAQSADSSSSCFQTIVGCEFTGVETLGKEMFMYFGCRALRLHFGMNGSLRINPSERNDMKGKPPALLVQFSSDVVCFFDTTVEIRFTEDCKQKVRATEGLDVCSSKFSFSRAVEAVKRESARMLCDVLLDQAVLPGVGNIIKNEALFDSGLNPSVKVNQLTNEQIHHLVKMTRDFTLLFYKCRKNGSPLYKHYKVYKRPHCGQCSGTVTVCRLGDNGRMTYFCQRCQSGDPSEVNISKLPTRNSLIGWAYQGESSCDDRVAKREEEEWTCSLCTLINLPSCKSCEACMSPRPEVSKDPPKQTQSPMSRDLIRYPCNNFCKPLQEVKMNRRAAFGTTTLVLTNLSAKPDSPLSPAINQTNTPETPRGLSPLGDWQQKSHCNRNSGIEFKGNERYKRESPADHIQPNKRMRTTNGELSGGSMQPTCSGRGTQSNDASLSKTPSCKSHHRACALRVVTKDGENKGRQFYTCSLPRETQCNFFEWADLHFPMCHHGKRTLMKTVLKLGPNNGRNFYTCPVKMGKQCNFFHLVDNCAATTQRK</sequence>
<dbReference type="GO" id="GO:0008270">
    <property type="term" value="F:zinc ion binding"/>
    <property type="evidence" value="ECO:0007669"/>
    <property type="project" value="UniProtKB-KW"/>
</dbReference>
<dbReference type="GO" id="GO:0003684">
    <property type="term" value="F:damaged DNA binding"/>
    <property type="evidence" value="ECO:0007669"/>
    <property type="project" value="InterPro"/>
</dbReference>
<dbReference type="PROSITE" id="PS01242">
    <property type="entry name" value="ZF_FPG_1"/>
    <property type="match status" value="1"/>
</dbReference>
<dbReference type="Pfam" id="PF06831">
    <property type="entry name" value="H2TH"/>
    <property type="match status" value="1"/>
</dbReference>
<dbReference type="GO" id="GO:0019104">
    <property type="term" value="F:DNA N-glycosylase activity"/>
    <property type="evidence" value="ECO:0007669"/>
    <property type="project" value="InterPro"/>
</dbReference>
<dbReference type="Gene3D" id="1.10.8.50">
    <property type="match status" value="1"/>
</dbReference>
<dbReference type="InterPro" id="IPR015886">
    <property type="entry name" value="H2TH_FPG"/>
</dbReference>
<keyword evidence="11" id="KW-0862">Zinc</keyword>
<feature type="domain" description="GRF-type" evidence="28">
    <location>
        <begin position="521"/>
        <end position="563"/>
    </location>
</feature>
<dbReference type="CDD" id="cd08969">
    <property type="entry name" value="MeNeil3_N"/>
    <property type="match status" value="1"/>
</dbReference>
<dbReference type="InterPro" id="IPR010979">
    <property type="entry name" value="Ribosomal_uS13-like_H2TH"/>
</dbReference>
<gene>
    <name evidence="29" type="ORF">E1301_Tti004105</name>
</gene>
<dbReference type="SMART" id="SM01232">
    <property type="entry name" value="H2TH"/>
    <property type="match status" value="1"/>
</dbReference>
<dbReference type="Pfam" id="PF01149">
    <property type="entry name" value="Fapy_DNA_glyco"/>
    <property type="match status" value="1"/>
</dbReference>
<evidence type="ECO:0000256" key="6">
    <source>
        <dbReference type="ARBA" id="ARBA00022723"/>
    </source>
</evidence>
<evidence type="ECO:0000256" key="5">
    <source>
        <dbReference type="ARBA" id="ARBA00022454"/>
    </source>
</evidence>
<keyword evidence="6" id="KW-0479">Metal-binding</keyword>